<dbReference type="Gene3D" id="1.10.10.60">
    <property type="entry name" value="Homeodomain-like"/>
    <property type="match status" value="1"/>
</dbReference>
<keyword evidence="4 6" id="KW-0371">Homeobox</keyword>
<dbReference type="PROSITE" id="PS00027">
    <property type="entry name" value="HOMEOBOX_1"/>
    <property type="match status" value="1"/>
</dbReference>
<dbReference type="InterPro" id="IPR017970">
    <property type="entry name" value="Homeobox_CS"/>
</dbReference>
<dbReference type="PANTHER" id="PTHR45946">
    <property type="entry name" value="HOMEOBOX PROTEIN ROUGH-RELATED"/>
    <property type="match status" value="1"/>
</dbReference>
<dbReference type="EMBL" id="AF163856">
    <property type="protein sequence ID" value="AAD55932.1"/>
    <property type="molecule type" value="mRNA"/>
</dbReference>
<feature type="region of interest" description="Disordered" evidence="8">
    <location>
        <begin position="272"/>
        <end position="302"/>
    </location>
</feature>
<feature type="domain" description="Homeobox" evidence="9">
    <location>
        <begin position="213"/>
        <end position="273"/>
    </location>
</feature>
<dbReference type="FunFam" id="1.10.10.60:FF:000113">
    <property type="entry name" value="homeobox protein Hox-B1"/>
    <property type="match status" value="1"/>
</dbReference>
<evidence type="ECO:0000256" key="1">
    <source>
        <dbReference type="ARBA" id="ARBA00004123"/>
    </source>
</evidence>
<sequence>MNSNGDYTICNLDNHTYSTNFPHDTIPTSGYAYSNVNNGLVDTGQLGYGANTPLSAVSAVDLSHTQPAQHHHHPHHLQYPGPNSVITHASQQQQQQQQTAGYAMPPSSLGQSQPYNYYTHNLLPNGGAGGGTDLTGTTPPPYTSYAESPHSTPITNTYRPQSSPQPPQSNDGPPLATYKWMQVKRSVPKPAGCTPGQMSPYKGKVGEFGYSPGQPNLGRTNFTNKQLTELEKEFHFNKYLTRARRIEIAAALGLNETQVKIWFQNRRMKQKKRMKEGGVVVSGTDSQGTSPTQDSLGGDETR</sequence>
<dbReference type="PANTHER" id="PTHR45946:SF4">
    <property type="entry name" value="HOMEOBOX PROTEIN ROUGH-RELATED"/>
    <property type="match status" value="1"/>
</dbReference>
<proteinExistence type="evidence at transcript level"/>
<feature type="DNA-binding region" description="Homeobox" evidence="6">
    <location>
        <begin position="215"/>
        <end position="274"/>
    </location>
</feature>
<dbReference type="Pfam" id="PF00046">
    <property type="entry name" value="Homeodomain"/>
    <property type="match status" value="1"/>
</dbReference>
<feature type="compositionally biased region" description="Polar residues" evidence="8">
    <location>
        <begin position="145"/>
        <end position="159"/>
    </location>
</feature>
<name>Q9U719_CHAVR</name>
<dbReference type="CDD" id="cd00086">
    <property type="entry name" value="homeodomain"/>
    <property type="match status" value="1"/>
</dbReference>
<evidence type="ECO:0000256" key="8">
    <source>
        <dbReference type="SAM" id="MobiDB-lite"/>
    </source>
</evidence>
<accession>Q9U719</accession>
<evidence type="ECO:0000256" key="2">
    <source>
        <dbReference type="ARBA" id="ARBA00022473"/>
    </source>
</evidence>
<dbReference type="InterPro" id="IPR001356">
    <property type="entry name" value="HD"/>
</dbReference>
<dbReference type="PRINTS" id="PR00031">
    <property type="entry name" value="HTHREPRESSR"/>
</dbReference>
<keyword evidence="5 6" id="KW-0539">Nucleus</keyword>
<dbReference type="InterPro" id="IPR020479">
    <property type="entry name" value="HD_metazoa"/>
</dbReference>
<evidence type="ECO:0000259" key="9">
    <source>
        <dbReference type="PROSITE" id="PS50071"/>
    </source>
</evidence>
<dbReference type="GO" id="GO:0000978">
    <property type="term" value="F:RNA polymerase II cis-regulatory region sequence-specific DNA binding"/>
    <property type="evidence" value="ECO:0007669"/>
    <property type="project" value="TreeGrafter"/>
</dbReference>
<keyword evidence="2" id="KW-0217">Developmental protein</keyword>
<dbReference type="InterPro" id="IPR046327">
    <property type="entry name" value="HXA1/B1/D1"/>
</dbReference>
<dbReference type="AlphaFoldDB" id="Q9U719"/>
<keyword evidence="3 6" id="KW-0238">DNA-binding</keyword>
<dbReference type="InterPro" id="IPR009057">
    <property type="entry name" value="Homeodomain-like_sf"/>
</dbReference>
<protein>
    <submittedName>
        <fullName evidence="10">Homeoprotein CH-Hox1</fullName>
    </submittedName>
</protein>
<feature type="compositionally biased region" description="Polar residues" evidence="8">
    <location>
        <begin position="283"/>
        <end position="295"/>
    </location>
</feature>
<dbReference type="PROSITE" id="PS50071">
    <property type="entry name" value="HOMEOBOX_2"/>
    <property type="match status" value="1"/>
</dbReference>
<organism evidence="10">
    <name type="scientific">Chaetopterus variopedatus</name>
    <name type="common">Parchment tube worm</name>
    <name type="synonym">Tricoelia variopedata</name>
    <dbReference type="NCBI Taxonomy" id="34590"/>
    <lineage>
        <taxon>Eukaryota</taxon>
        <taxon>Metazoa</taxon>
        <taxon>Spiralia</taxon>
        <taxon>Lophotrochozoa</taxon>
        <taxon>Annelida</taxon>
        <taxon>Polychaeta</taxon>
        <taxon>Sedentaria</taxon>
        <taxon>Chaetopteridae</taxon>
        <taxon>Chaetopterus</taxon>
    </lineage>
</organism>
<dbReference type="GO" id="GO:0005634">
    <property type="term" value="C:nucleus"/>
    <property type="evidence" value="ECO:0007669"/>
    <property type="project" value="UniProtKB-SubCell"/>
</dbReference>
<dbReference type="SMART" id="SM00389">
    <property type="entry name" value="HOX"/>
    <property type="match status" value="1"/>
</dbReference>
<feature type="region of interest" description="Disordered" evidence="8">
    <location>
        <begin position="64"/>
        <end position="176"/>
    </location>
</feature>
<evidence type="ECO:0000256" key="3">
    <source>
        <dbReference type="ARBA" id="ARBA00023125"/>
    </source>
</evidence>
<evidence type="ECO:0000256" key="4">
    <source>
        <dbReference type="ARBA" id="ARBA00023155"/>
    </source>
</evidence>
<evidence type="ECO:0000256" key="7">
    <source>
        <dbReference type="RuleBase" id="RU000682"/>
    </source>
</evidence>
<gene>
    <name evidence="10" type="primary">Hox1</name>
</gene>
<comment type="subcellular location">
    <subcellularLocation>
        <location evidence="1 6 7">Nucleus</location>
    </subcellularLocation>
</comment>
<feature type="compositionally biased region" description="Polar residues" evidence="8">
    <location>
        <begin position="108"/>
        <end position="119"/>
    </location>
</feature>
<evidence type="ECO:0000313" key="10">
    <source>
        <dbReference type="EMBL" id="AAD55932.1"/>
    </source>
</evidence>
<dbReference type="InterPro" id="IPR000047">
    <property type="entry name" value="HTH_motif"/>
</dbReference>
<dbReference type="GO" id="GO:0000981">
    <property type="term" value="F:DNA-binding transcription factor activity, RNA polymerase II-specific"/>
    <property type="evidence" value="ECO:0007669"/>
    <property type="project" value="InterPro"/>
</dbReference>
<reference evidence="10" key="1">
    <citation type="journal article" date="2000" name="Dev. Biol.">
        <title>Expression patterns of anterior Hox genes in the polychaete Chaetopterus: correlation with morphological boundaries.</title>
        <authorList>
            <person name="Irvine S.Q."/>
            <person name="Martindale M.Q."/>
        </authorList>
    </citation>
    <scope>NUCLEOTIDE SEQUENCE</scope>
</reference>
<dbReference type="SUPFAM" id="SSF46689">
    <property type="entry name" value="Homeodomain-like"/>
    <property type="match status" value="1"/>
</dbReference>
<dbReference type="PRINTS" id="PR00024">
    <property type="entry name" value="HOMEOBOX"/>
</dbReference>
<evidence type="ECO:0000256" key="6">
    <source>
        <dbReference type="PROSITE-ProRule" id="PRU00108"/>
    </source>
</evidence>
<evidence type="ECO:0000256" key="5">
    <source>
        <dbReference type="ARBA" id="ARBA00023242"/>
    </source>
</evidence>